<evidence type="ECO:0000256" key="3">
    <source>
        <dbReference type="ARBA" id="ARBA00022475"/>
    </source>
</evidence>
<evidence type="ECO:0000256" key="4">
    <source>
        <dbReference type="ARBA" id="ARBA00022692"/>
    </source>
</evidence>
<dbReference type="RefSeq" id="XP_007914621.1">
    <property type="nucleotide sequence ID" value="XM_007916430.1"/>
</dbReference>
<dbReference type="AlphaFoldDB" id="R8BMR5"/>
<dbReference type="PANTHER" id="PTHR23502">
    <property type="entry name" value="MAJOR FACILITATOR SUPERFAMILY"/>
    <property type="match status" value="1"/>
</dbReference>
<evidence type="ECO:0000256" key="7">
    <source>
        <dbReference type="SAM" id="MobiDB-lite"/>
    </source>
</evidence>
<dbReference type="EMBL" id="KB933063">
    <property type="protein sequence ID" value="EOO00646.1"/>
    <property type="molecule type" value="Genomic_DNA"/>
</dbReference>
<dbReference type="OrthoDB" id="6770063at2759"/>
<reference evidence="10" key="1">
    <citation type="journal article" date="2013" name="Genome Announc.">
        <title>Draft genome sequence of the ascomycete Phaeoacremonium aleophilum strain UCR-PA7, a causal agent of the esca disease complex in grapevines.</title>
        <authorList>
            <person name="Blanco-Ulate B."/>
            <person name="Rolshausen P."/>
            <person name="Cantu D."/>
        </authorList>
    </citation>
    <scope>NUCLEOTIDE SEQUENCE [LARGE SCALE GENOMIC DNA]</scope>
    <source>
        <strain evidence="10">UCR-PA7</strain>
    </source>
</reference>
<gene>
    <name evidence="9" type="ORF">UCRPA7_3847</name>
</gene>
<dbReference type="GO" id="GO:0022857">
    <property type="term" value="F:transmembrane transporter activity"/>
    <property type="evidence" value="ECO:0007669"/>
    <property type="project" value="InterPro"/>
</dbReference>
<dbReference type="eggNOG" id="KOG0255">
    <property type="taxonomic scope" value="Eukaryota"/>
</dbReference>
<dbReference type="InterPro" id="IPR036259">
    <property type="entry name" value="MFS_trans_sf"/>
</dbReference>
<comment type="subcellular location">
    <subcellularLocation>
        <location evidence="1">Cell membrane</location>
        <topology evidence="1">Multi-pass membrane protein</topology>
    </subcellularLocation>
</comment>
<accession>R8BMR5</accession>
<feature type="compositionally biased region" description="Basic and acidic residues" evidence="7">
    <location>
        <begin position="336"/>
        <end position="353"/>
    </location>
</feature>
<dbReference type="KEGG" id="tmn:UCRPA7_3847"/>
<evidence type="ECO:0000313" key="9">
    <source>
        <dbReference type="EMBL" id="EOO00646.1"/>
    </source>
</evidence>
<feature type="transmembrane region" description="Helical" evidence="8">
    <location>
        <begin position="161"/>
        <end position="180"/>
    </location>
</feature>
<feature type="transmembrane region" description="Helical" evidence="8">
    <location>
        <begin position="12"/>
        <end position="36"/>
    </location>
</feature>
<evidence type="ECO:0000256" key="2">
    <source>
        <dbReference type="ARBA" id="ARBA00022448"/>
    </source>
</evidence>
<organism evidence="9 10">
    <name type="scientific">Phaeoacremonium minimum (strain UCR-PA7)</name>
    <name type="common">Esca disease fungus</name>
    <name type="synonym">Togninia minima</name>
    <dbReference type="NCBI Taxonomy" id="1286976"/>
    <lineage>
        <taxon>Eukaryota</taxon>
        <taxon>Fungi</taxon>
        <taxon>Dikarya</taxon>
        <taxon>Ascomycota</taxon>
        <taxon>Pezizomycotina</taxon>
        <taxon>Sordariomycetes</taxon>
        <taxon>Sordariomycetidae</taxon>
        <taxon>Togniniales</taxon>
        <taxon>Togniniaceae</taxon>
        <taxon>Phaeoacremonium</taxon>
    </lineage>
</organism>
<feature type="compositionally biased region" description="Basic and acidic residues" evidence="7">
    <location>
        <begin position="299"/>
        <end position="315"/>
    </location>
</feature>
<name>R8BMR5_PHAM7</name>
<evidence type="ECO:0000256" key="1">
    <source>
        <dbReference type="ARBA" id="ARBA00004651"/>
    </source>
</evidence>
<dbReference type="Proteomes" id="UP000014074">
    <property type="component" value="Unassembled WGS sequence"/>
</dbReference>
<keyword evidence="6 8" id="KW-0472">Membrane</keyword>
<feature type="transmembrane region" description="Helical" evidence="8">
    <location>
        <begin position="76"/>
        <end position="102"/>
    </location>
</feature>
<sequence>MTKDWRWSFYVLLWLGGISACLMFTIPETYAPIILMHKAERIREAKIPGYEDVKAPIEDTDRSLLNVYKIALTRPWIILFDTISFLCAIYMSMVYLLLYMLFSIYPIVFQEHRGWNPGVGELPLIGTILGAFLGAGFILIDSHKQAKKVKAGRKMKPEDRLPLAMVGGIGFAICMFWLAWSANYNSVHWIVPTMAGAFLSTFMLLIFVAYLNYLVDAYLMYAASAIAANTVCRSAAGSTAPLFTNYMFDALGVGGGGSLIGGVAALLAIIPFAFYKYGERIRIKSRFAPTGLKPEPPSDEEKATSRQEEFMRPESRASSSSSSSAAASFSSSTLATDRERNAGFEKERRKDEDVSQNELGEPRDENVAFGKESKG</sequence>
<dbReference type="GO" id="GO:0005886">
    <property type="term" value="C:plasma membrane"/>
    <property type="evidence" value="ECO:0007669"/>
    <property type="project" value="UniProtKB-SubCell"/>
</dbReference>
<evidence type="ECO:0000256" key="5">
    <source>
        <dbReference type="ARBA" id="ARBA00022989"/>
    </source>
</evidence>
<keyword evidence="5 8" id="KW-1133">Transmembrane helix</keyword>
<evidence type="ECO:0000256" key="6">
    <source>
        <dbReference type="ARBA" id="ARBA00023136"/>
    </source>
</evidence>
<protein>
    <submittedName>
        <fullName evidence="9">Putative benomyl methotrexate resistance protein</fullName>
    </submittedName>
</protein>
<keyword evidence="2" id="KW-0813">Transport</keyword>
<feature type="transmembrane region" description="Helical" evidence="8">
    <location>
        <begin position="218"/>
        <end position="236"/>
    </location>
</feature>
<evidence type="ECO:0000256" key="8">
    <source>
        <dbReference type="SAM" id="Phobius"/>
    </source>
</evidence>
<feature type="transmembrane region" description="Helical" evidence="8">
    <location>
        <begin position="186"/>
        <end position="211"/>
    </location>
</feature>
<feature type="region of interest" description="Disordered" evidence="7">
    <location>
        <begin position="288"/>
        <end position="375"/>
    </location>
</feature>
<keyword evidence="10" id="KW-1185">Reference proteome</keyword>
<keyword evidence="3" id="KW-1003">Cell membrane</keyword>
<proteinExistence type="predicted"/>
<dbReference type="InterPro" id="IPR011701">
    <property type="entry name" value="MFS"/>
</dbReference>
<keyword evidence="4 8" id="KW-0812">Transmembrane</keyword>
<dbReference type="HOGENOM" id="CLU_008455_11_0_1"/>
<feature type="compositionally biased region" description="Low complexity" evidence="7">
    <location>
        <begin position="316"/>
        <end position="332"/>
    </location>
</feature>
<dbReference type="PROSITE" id="PS51257">
    <property type="entry name" value="PROKAR_LIPOPROTEIN"/>
    <property type="match status" value="1"/>
</dbReference>
<feature type="transmembrane region" description="Helical" evidence="8">
    <location>
        <begin position="256"/>
        <end position="275"/>
    </location>
</feature>
<feature type="transmembrane region" description="Helical" evidence="8">
    <location>
        <begin position="122"/>
        <end position="140"/>
    </location>
</feature>
<dbReference type="Pfam" id="PF07690">
    <property type="entry name" value="MFS_1"/>
    <property type="match status" value="1"/>
</dbReference>
<dbReference type="GeneID" id="19324236"/>
<dbReference type="Gene3D" id="1.20.1250.20">
    <property type="entry name" value="MFS general substrate transporter like domains"/>
    <property type="match status" value="1"/>
</dbReference>
<evidence type="ECO:0000313" key="10">
    <source>
        <dbReference type="Proteomes" id="UP000014074"/>
    </source>
</evidence>
<feature type="compositionally biased region" description="Basic and acidic residues" evidence="7">
    <location>
        <begin position="360"/>
        <end position="375"/>
    </location>
</feature>
<dbReference type="SUPFAM" id="SSF103473">
    <property type="entry name" value="MFS general substrate transporter"/>
    <property type="match status" value="1"/>
</dbReference>
<dbReference type="PANTHER" id="PTHR23502:SF186">
    <property type="entry name" value="MAJOR FACILITATOR SUPERFAMILY (MFS) PROFILE DOMAIN-CONTAINING PROTEIN"/>
    <property type="match status" value="1"/>
</dbReference>